<comment type="similarity">
    <text evidence="1 4">Belongs to the BetVI family.</text>
</comment>
<dbReference type="GO" id="GO:0038023">
    <property type="term" value="F:signaling receptor activity"/>
    <property type="evidence" value="ECO:0007669"/>
    <property type="project" value="InterPro"/>
</dbReference>
<protein>
    <submittedName>
        <fullName evidence="6">Pathogenesis-related protein class 10</fullName>
    </submittedName>
</protein>
<keyword evidence="2 4" id="KW-0611">Plant defense</keyword>
<reference evidence="6" key="1">
    <citation type="submission" date="2020-09" db="EMBL/GenBank/DDBJ databases">
        <title>Genome-Enabled Discovery of Anthraquinone Biosynthesis in Senna tora.</title>
        <authorList>
            <person name="Kang S.-H."/>
            <person name="Pandey R.P."/>
            <person name="Lee C.-M."/>
            <person name="Sim J.-S."/>
            <person name="Jeong J.-T."/>
            <person name="Choi B.-S."/>
            <person name="Jung M."/>
            <person name="Ginzburg D."/>
            <person name="Zhao K."/>
            <person name="Won S.Y."/>
            <person name="Oh T.-J."/>
            <person name="Yu Y."/>
            <person name="Kim N.-H."/>
            <person name="Lee O.R."/>
            <person name="Lee T.-H."/>
            <person name="Bashyal P."/>
            <person name="Kim T.-S."/>
            <person name="Lee W.-H."/>
            <person name="Kawkins C."/>
            <person name="Kim C.-K."/>
            <person name="Kim J.S."/>
            <person name="Ahn B.O."/>
            <person name="Rhee S.Y."/>
            <person name="Sohng J.K."/>
        </authorList>
    </citation>
    <scope>NUCLEOTIDE SEQUENCE</scope>
    <source>
        <tissue evidence="6">Leaf</tissue>
    </source>
</reference>
<organism evidence="6 7">
    <name type="scientific">Senna tora</name>
    <dbReference type="NCBI Taxonomy" id="362788"/>
    <lineage>
        <taxon>Eukaryota</taxon>
        <taxon>Viridiplantae</taxon>
        <taxon>Streptophyta</taxon>
        <taxon>Embryophyta</taxon>
        <taxon>Tracheophyta</taxon>
        <taxon>Spermatophyta</taxon>
        <taxon>Magnoliopsida</taxon>
        <taxon>eudicotyledons</taxon>
        <taxon>Gunneridae</taxon>
        <taxon>Pentapetalae</taxon>
        <taxon>rosids</taxon>
        <taxon>fabids</taxon>
        <taxon>Fabales</taxon>
        <taxon>Fabaceae</taxon>
        <taxon>Caesalpinioideae</taxon>
        <taxon>Cassia clade</taxon>
        <taxon>Senna</taxon>
    </lineage>
</organism>
<dbReference type="GO" id="GO:0009738">
    <property type="term" value="P:abscisic acid-activated signaling pathway"/>
    <property type="evidence" value="ECO:0007669"/>
    <property type="project" value="InterPro"/>
</dbReference>
<dbReference type="GO" id="GO:0005737">
    <property type="term" value="C:cytoplasm"/>
    <property type="evidence" value="ECO:0007669"/>
    <property type="project" value="TreeGrafter"/>
</dbReference>
<dbReference type="InterPro" id="IPR023393">
    <property type="entry name" value="START-like_dom_sf"/>
</dbReference>
<dbReference type="PANTHER" id="PTHR31213:SF55">
    <property type="entry name" value="STRESS-INDUCED PROTEIN SAM22"/>
    <property type="match status" value="1"/>
</dbReference>
<dbReference type="GO" id="GO:0005634">
    <property type="term" value="C:nucleus"/>
    <property type="evidence" value="ECO:0007669"/>
    <property type="project" value="TreeGrafter"/>
</dbReference>
<evidence type="ECO:0000256" key="3">
    <source>
        <dbReference type="ARBA" id="ARBA00023265"/>
    </source>
</evidence>
<dbReference type="Pfam" id="PF00407">
    <property type="entry name" value="Bet_v_1"/>
    <property type="match status" value="1"/>
</dbReference>
<evidence type="ECO:0000313" key="7">
    <source>
        <dbReference type="Proteomes" id="UP000634136"/>
    </source>
</evidence>
<keyword evidence="3 4" id="KW-0568">Pathogenesis-related protein</keyword>
<dbReference type="InterPro" id="IPR000916">
    <property type="entry name" value="Bet_v_I/MLP"/>
</dbReference>
<dbReference type="GO" id="GO:0004864">
    <property type="term" value="F:protein phosphatase inhibitor activity"/>
    <property type="evidence" value="ECO:0007669"/>
    <property type="project" value="InterPro"/>
</dbReference>
<feature type="domain" description="Bet v I/Major latex protein" evidence="5">
    <location>
        <begin position="1"/>
        <end position="148"/>
    </location>
</feature>
<dbReference type="SUPFAM" id="SSF55961">
    <property type="entry name" value="Bet v1-like"/>
    <property type="match status" value="1"/>
</dbReference>
<dbReference type="Proteomes" id="UP000634136">
    <property type="component" value="Unassembled WGS sequence"/>
</dbReference>
<evidence type="ECO:0000313" key="6">
    <source>
        <dbReference type="EMBL" id="KAF7813500.1"/>
    </source>
</evidence>
<proteinExistence type="inferred from homology"/>
<dbReference type="PROSITE" id="PS00451">
    <property type="entry name" value="PATHOGENESIS_BETVI"/>
    <property type="match status" value="1"/>
</dbReference>
<dbReference type="AlphaFoldDB" id="A0A834W7S8"/>
<name>A0A834W7S8_9FABA</name>
<dbReference type="EMBL" id="JAAIUW010000010">
    <property type="protein sequence ID" value="KAF7813500.1"/>
    <property type="molecule type" value="Genomic_DNA"/>
</dbReference>
<keyword evidence="7" id="KW-1185">Reference proteome</keyword>
<comment type="caution">
    <text evidence="6">The sequence shown here is derived from an EMBL/GenBank/DDBJ whole genome shotgun (WGS) entry which is preliminary data.</text>
</comment>
<dbReference type="FunFam" id="3.30.530.20:FF:000007">
    <property type="entry name" value="Major pollen allergen Bet v 1-A"/>
    <property type="match status" value="1"/>
</dbReference>
<dbReference type="Gene3D" id="3.30.530.20">
    <property type="match status" value="1"/>
</dbReference>
<evidence type="ECO:0000256" key="1">
    <source>
        <dbReference type="ARBA" id="ARBA00009744"/>
    </source>
</evidence>
<evidence type="ECO:0000259" key="5">
    <source>
        <dbReference type="Pfam" id="PF00407"/>
    </source>
</evidence>
<dbReference type="InterPro" id="IPR024949">
    <property type="entry name" value="Bet_v_I_allergen"/>
</dbReference>
<accession>A0A834W7S8</accession>
<dbReference type="GO" id="GO:0006952">
    <property type="term" value="P:defense response"/>
    <property type="evidence" value="ECO:0007669"/>
    <property type="project" value="UniProtKB-KW"/>
</dbReference>
<evidence type="ECO:0000256" key="2">
    <source>
        <dbReference type="ARBA" id="ARBA00022821"/>
    </source>
</evidence>
<dbReference type="PANTHER" id="PTHR31213">
    <property type="entry name" value="OS08G0374000 PROTEIN-RELATED"/>
    <property type="match status" value="1"/>
</dbReference>
<sequence length="150" mass="17063">MGVLTFEKEYTSSVPRDKLFNFLTKDYYQLLPKVAKPIHSVEHVGGSLHKINHVSDGERDSMLQKVEAIDEKNYRYKWSIEKGSDFPKNVEKKSFDTTLYEGPNGGSVAKITASYFYKGDIPPTQQEIQSGEDKGNALFKDIESYLTQTN</sequence>
<dbReference type="InterPro" id="IPR050279">
    <property type="entry name" value="Plant_def-hormone_signal"/>
</dbReference>
<gene>
    <name evidence="6" type="ORF">G2W53_034476</name>
</gene>
<dbReference type="GO" id="GO:0010427">
    <property type="term" value="F:abscisic acid binding"/>
    <property type="evidence" value="ECO:0007669"/>
    <property type="project" value="InterPro"/>
</dbReference>
<dbReference type="OrthoDB" id="1565598at2759"/>
<dbReference type="PRINTS" id="PR00634">
    <property type="entry name" value="BETALLERGEN"/>
</dbReference>
<evidence type="ECO:0000256" key="4">
    <source>
        <dbReference type="RuleBase" id="RU000409"/>
    </source>
</evidence>